<dbReference type="EMBL" id="CM000883">
    <property type="protein sequence ID" value="KQJ88026.1"/>
    <property type="molecule type" value="Genomic_DNA"/>
</dbReference>
<dbReference type="RefSeq" id="XP_003577413.1">
    <property type="nucleotide sequence ID" value="XM_003577365.4"/>
</dbReference>
<dbReference type="GeneID" id="100825548"/>
<keyword evidence="9" id="KW-1185">Reference proteome</keyword>
<feature type="compositionally biased region" description="Polar residues" evidence="6">
    <location>
        <begin position="208"/>
        <end position="218"/>
    </location>
</feature>
<keyword evidence="4" id="KW-0809">Transit peptide</keyword>
<dbReference type="PANTHER" id="PTHR34113">
    <property type="entry name" value="INACTIVE PURPLE ACID PHOSPHATASE-LIKE PROTEIN"/>
    <property type="match status" value="1"/>
</dbReference>
<dbReference type="InterPro" id="IPR052495">
    <property type="entry name" value="Alpha-glucan_binding_chloro"/>
</dbReference>
<feature type="compositionally biased region" description="Basic and acidic residues" evidence="6">
    <location>
        <begin position="342"/>
        <end position="359"/>
    </location>
</feature>
<dbReference type="PANTHER" id="PTHR34113:SF2">
    <property type="entry name" value="PROTEIN LIKE EARLY STARVATION, CHLOROPLASTIC"/>
    <property type="match status" value="1"/>
</dbReference>
<keyword evidence="2" id="KW-0150">Chloroplast</keyword>
<dbReference type="KEGG" id="bdi:100825548"/>
<dbReference type="eggNOG" id="ENOG502QSD3">
    <property type="taxonomic scope" value="Eukaryota"/>
</dbReference>
<dbReference type="GO" id="GO:0005982">
    <property type="term" value="P:starch metabolic process"/>
    <property type="evidence" value="ECO:0000318"/>
    <property type="project" value="GO_Central"/>
</dbReference>
<name>I1IKS2_BRADI</name>
<dbReference type="EnsemblPlants" id="KQJ88026">
    <property type="protein sequence ID" value="KQJ88026"/>
    <property type="gene ID" value="BRADI_4g15010v3"/>
</dbReference>
<evidence type="ECO:0000313" key="9">
    <source>
        <dbReference type="Proteomes" id="UP000008810"/>
    </source>
</evidence>
<evidence type="ECO:0000256" key="3">
    <source>
        <dbReference type="ARBA" id="ARBA00022640"/>
    </source>
</evidence>
<evidence type="ECO:0000256" key="4">
    <source>
        <dbReference type="ARBA" id="ARBA00022946"/>
    </source>
</evidence>
<protein>
    <submittedName>
        <fullName evidence="7 8">Uncharacterized protein</fullName>
    </submittedName>
</protein>
<dbReference type="HOGENOM" id="CLU_035092_0_0_1"/>
<feature type="region of interest" description="Disordered" evidence="6">
    <location>
        <begin position="335"/>
        <end position="359"/>
    </location>
</feature>
<sequence>MATNSAAAPITPAAAAPHLHPSHLLLLHGRRGAGRRGAARVVRAAVSGDGAGRGGARTGAGSPSYLDMWKKAVDRERRSAELAYRLQSSPPPPADPEAEASAPAPDVARRTARFEEMLRVPREERDRVQRTQVIDRAAAALAAARAVLKDPPQQNPPPPPPPPMQEQKPGTDVELEGSGDGLGSWKAPGGSDWSSSSLAEVEPPPAPSQSAKVPNTGDSSPSKQSSSKLGTPGPDFWSWLPPVENSSEPRESNTGLKPSKKAESFSSQPDLLEKERSADFLSLPFVTSFFEKKEDRSLPPFQSFAEPENVDSEVKPAADAEEVFETQFSKNAAEAARALSTSDEKSSHGIDPDGSKWWKETGVEQRPDGVICKWTVIRGVSADGAVEFEDKYWEASDRFEHKELGSEKSGRDARGNVWREYWKESMWEDSTSGLMHMEKTADKWGKNGKGEQWQEQWWEQYDSSGKAEKWADKWCSLDPNTPLDVGHAHVWHERWGETYDGSGGSVKYTDKWAERSEGDGWSKWGDKWDEHFDPNGHGVKQGETWWEGKYGDRWNRTWGEGHNGSGWVHKYGRSSSGEHWDTHEPQETWYERYPHFGFDHCFENSVQLRSVPKQPPKNLKPGKRVDA</sequence>
<dbReference type="Proteomes" id="UP000008810">
    <property type="component" value="Chromosome 4"/>
</dbReference>
<dbReference type="GO" id="GO:2000904">
    <property type="term" value="P:regulation of starch metabolic process"/>
    <property type="evidence" value="ECO:0000318"/>
    <property type="project" value="GO_Central"/>
</dbReference>
<comment type="subcellular location">
    <subcellularLocation>
        <location evidence="1">Plastid</location>
        <location evidence="1">Chloroplast stroma</location>
    </subcellularLocation>
</comment>
<feature type="region of interest" description="Disordered" evidence="6">
    <location>
        <begin position="84"/>
        <end position="107"/>
    </location>
</feature>
<evidence type="ECO:0000256" key="2">
    <source>
        <dbReference type="ARBA" id="ARBA00022528"/>
    </source>
</evidence>
<dbReference type="AlphaFoldDB" id="I1IKS2"/>
<dbReference type="FunCoup" id="I1IKS2">
    <property type="interactions" value="1388"/>
</dbReference>
<organism evidence="8">
    <name type="scientific">Brachypodium distachyon</name>
    <name type="common">Purple false brome</name>
    <name type="synonym">Trachynia distachya</name>
    <dbReference type="NCBI Taxonomy" id="15368"/>
    <lineage>
        <taxon>Eukaryota</taxon>
        <taxon>Viridiplantae</taxon>
        <taxon>Streptophyta</taxon>
        <taxon>Embryophyta</taxon>
        <taxon>Tracheophyta</taxon>
        <taxon>Spermatophyta</taxon>
        <taxon>Magnoliopsida</taxon>
        <taxon>Liliopsida</taxon>
        <taxon>Poales</taxon>
        <taxon>Poaceae</taxon>
        <taxon>BOP clade</taxon>
        <taxon>Pooideae</taxon>
        <taxon>Stipodae</taxon>
        <taxon>Brachypodieae</taxon>
        <taxon>Brachypodium</taxon>
    </lineage>
</organism>
<evidence type="ECO:0000256" key="1">
    <source>
        <dbReference type="ARBA" id="ARBA00004470"/>
    </source>
</evidence>
<feature type="region of interest" description="Disordered" evidence="6">
    <location>
        <begin position="142"/>
        <end position="271"/>
    </location>
</feature>
<feature type="compositionally biased region" description="Low complexity" evidence="6">
    <location>
        <begin position="219"/>
        <end position="228"/>
    </location>
</feature>
<keyword evidence="3" id="KW-0934">Plastid</keyword>
<reference evidence="7" key="2">
    <citation type="submission" date="2017-06" db="EMBL/GenBank/DDBJ databases">
        <title>WGS assembly of Brachypodium distachyon.</title>
        <authorList>
            <consortium name="The International Brachypodium Initiative"/>
            <person name="Lucas S."/>
            <person name="Harmon-Smith M."/>
            <person name="Lail K."/>
            <person name="Tice H."/>
            <person name="Grimwood J."/>
            <person name="Bruce D."/>
            <person name="Barry K."/>
            <person name="Shu S."/>
            <person name="Lindquist E."/>
            <person name="Wang M."/>
            <person name="Pitluck S."/>
            <person name="Vogel J.P."/>
            <person name="Garvin D.F."/>
            <person name="Mockler T.C."/>
            <person name="Schmutz J."/>
            <person name="Rokhsar D."/>
            <person name="Bevan M.W."/>
        </authorList>
    </citation>
    <scope>NUCLEOTIDE SEQUENCE</scope>
    <source>
        <strain evidence="7">Bd21</strain>
    </source>
</reference>
<dbReference type="OMA" id="FWSWAPP"/>
<dbReference type="GO" id="GO:0009570">
    <property type="term" value="C:chloroplast stroma"/>
    <property type="evidence" value="ECO:0007669"/>
    <property type="project" value="UniProtKB-SubCell"/>
</dbReference>
<evidence type="ECO:0000256" key="6">
    <source>
        <dbReference type="SAM" id="MobiDB-lite"/>
    </source>
</evidence>
<proteinExistence type="inferred from homology"/>
<dbReference type="STRING" id="15368.I1IKS2"/>
<reference evidence="7 8" key="1">
    <citation type="journal article" date="2010" name="Nature">
        <title>Genome sequencing and analysis of the model grass Brachypodium distachyon.</title>
        <authorList>
            <consortium name="International Brachypodium Initiative"/>
        </authorList>
    </citation>
    <scope>NUCLEOTIDE SEQUENCE [LARGE SCALE GENOMIC DNA]</scope>
    <source>
        <strain evidence="7 8">Bd21</strain>
    </source>
</reference>
<evidence type="ECO:0000313" key="8">
    <source>
        <dbReference type="EnsemblPlants" id="KQJ88026"/>
    </source>
</evidence>
<dbReference type="GO" id="GO:2001070">
    <property type="term" value="F:starch binding"/>
    <property type="evidence" value="ECO:0007669"/>
    <property type="project" value="EnsemblPlants"/>
</dbReference>
<dbReference type="Gramene" id="KQJ88026">
    <property type="protein sequence ID" value="KQJ88026"/>
    <property type="gene ID" value="BRADI_4g15010v3"/>
</dbReference>
<feature type="compositionally biased region" description="Pro residues" evidence="6">
    <location>
        <begin position="153"/>
        <end position="164"/>
    </location>
</feature>
<dbReference type="GO" id="GO:0043036">
    <property type="term" value="C:starch grain"/>
    <property type="evidence" value="ECO:0007669"/>
    <property type="project" value="EnsemblPlants"/>
</dbReference>
<evidence type="ECO:0000256" key="5">
    <source>
        <dbReference type="ARBA" id="ARBA00038237"/>
    </source>
</evidence>
<reference evidence="8" key="3">
    <citation type="submission" date="2018-08" db="UniProtKB">
        <authorList>
            <consortium name="EnsemblPlants"/>
        </authorList>
    </citation>
    <scope>IDENTIFICATION</scope>
    <source>
        <strain evidence="8">cv. Bd21</strain>
    </source>
</reference>
<dbReference type="OrthoDB" id="343842at2759"/>
<feature type="region of interest" description="Disordered" evidence="6">
    <location>
        <begin position="293"/>
        <end position="315"/>
    </location>
</feature>
<accession>I1IKS2</accession>
<evidence type="ECO:0000313" key="7">
    <source>
        <dbReference type="EMBL" id="KQJ88026.1"/>
    </source>
</evidence>
<comment type="similarity">
    <text evidence="5">Belongs to the ESV1 family.</text>
</comment>
<gene>
    <name evidence="8" type="primary">LOC100825548</name>
    <name evidence="7" type="ORF">BRADI_4g15010v3</name>
</gene>